<feature type="transmembrane region" description="Helical" evidence="2">
    <location>
        <begin position="80"/>
        <end position="102"/>
    </location>
</feature>
<protein>
    <submittedName>
        <fullName evidence="4">Alpha/beta hydrolase</fullName>
    </submittedName>
</protein>
<dbReference type="Gene3D" id="3.40.50.1820">
    <property type="entry name" value="alpha/beta hydrolase"/>
    <property type="match status" value="1"/>
</dbReference>
<evidence type="ECO:0000256" key="1">
    <source>
        <dbReference type="ARBA" id="ARBA00022801"/>
    </source>
</evidence>
<evidence type="ECO:0000256" key="2">
    <source>
        <dbReference type="SAM" id="Phobius"/>
    </source>
</evidence>
<feature type="domain" description="BD-FAE-like" evidence="3">
    <location>
        <begin position="141"/>
        <end position="347"/>
    </location>
</feature>
<dbReference type="RefSeq" id="WP_336545745.1">
    <property type="nucleotide sequence ID" value="NZ_JBBBDM010000008.1"/>
</dbReference>
<feature type="transmembrane region" description="Helical" evidence="2">
    <location>
        <begin position="50"/>
        <end position="68"/>
    </location>
</feature>
<keyword evidence="2" id="KW-1133">Transmembrane helix</keyword>
<keyword evidence="1 4" id="KW-0378">Hydrolase</keyword>
<dbReference type="SUPFAM" id="SSF53474">
    <property type="entry name" value="alpha/beta-Hydrolases"/>
    <property type="match status" value="1"/>
</dbReference>
<accession>A0ABU8H5W0</accession>
<gene>
    <name evidence="4" type="ORF">V8201_14735</name>
</gene>
<evidence type="ECO:0000313" key="5">
    <source>
        <dbReference type="Proteomes" id="UP001367771"/>
    </source>
</evidence>
<evidence type="ECO:0000259" key="3">
    <source>
        <dbReference type="Pfam" id="PF20434"/>
    </source>
</evidence>
<dbReference type="InterPro" id="IPR049492">
    <property type="entry name" value="BD-FAE-like_dom"/>
</dbReference>
<sequence>MTGVAALARTGMLTIAWLVLLPMLALLFGAMIPIVPWLRIVASDIVPNRVTWIFLVAVTIAVIAWLAYRARPTALTRALLTVAGVTAIGATIVIVHLLQVAAANEAEIDLPSTLSWREFSEAAQPDRSLVFARPQGEPLWLDLYRPTDVAVGPPRPVLLVVHGGGFIEGSRRVGAANMRRYAERGFIVISIDYRLARPDRPTWNLATRDVRCALRWVVSHARKLHADPDRVTVFGVSAGGNLALAAAYTVEDGGADRSCGPRSPSIAAVIVKAPLIDPLASWWRPGELQDQQRLYMTRYIGGPPEAYPARYAALDLRRLVAPGKPPTLILAGENDPLLPIASVEAFATRSAASGNSVDLVVLPYAGHNFNTAYHSIANQLTMETITRFMNLYSRRAPVS</sequence>
<reference evidence="4 5" key="1">
    <citation type="journal article" date="2013" name="Int. J. Syst. Evol. Microbiol.">
        <title>Sphingomonas kyungheensis sp. nov., a bacterium with ginsenoside-converting activity isolated from soil of a ginseng field.</title>
        <authorList>
            <person name="Son H.M."/>
            <person name="Yang J.E."/>
            <person name="Park Y."/>
            <person name="Han C.K."/>
            <person name="Kim S.G."/>
            <person name="Kook M."/>
            <person name="Yi T.H."/>
        </authorList>
    </citation>
    <scope>NUCLEOTIDE SEQUENCE [LARGE SCALE GENOMIC DNA]</scope>
    <source>
        <strain evidence="4 5">LMG 26582</strain>
    </source>
</reference>
<dbReference type="PANTHER" id="PTHR48081">
    <property type="entry name" value="AB HYDROLASE SUPERFAMILY PROTEIN C4A8.06C"/>
    <property type="match status" value="1"/>
</dbReference>
<dbReference type="EMBL" id="JBBBDM010000008">
    <property type="protein sequence ID" value="MEI5688344.1"/>
    <property type="molecule type" value="Genomic_DNA"/>
</dbReference>
<keyword evidence="2" id="KW-0472">Membrane</keyword>
<dbReference type="Proteomes" id="UP001367771">
    <property type="component" value="Unassembled WGS sequence"/>
</dbReference>
<dbReference type="InterPro" id="IPR029058">
    <property type="entry name" value="AB_hydrolase_fold"/>
</dbReference>
<name>A0ABU8H5W0_9SPHN</name>
<comment type="caution">
    <text evidence="4">The sequence shown here is derived from an EMBL/GenBank/DDBJ whole genome shotgun (WGS) entry which is preliminary data.</text>
</comment>
<evidence type="ECO:0000313" key="4">
    <source>
        <dbReference type="EMBL" id="MEI5688344.1"/>
    </source>
</evidence>
<proteinExistence type="predicted"/>
<dbReference type="Pfam" id="PF20434">
    <property type="entry name" value="BD-FAE"/>
    <property type="match status" value="1"/>
</dbReference>
<keyword evidence="2" id="KW-0812">Transmembrane</keyword>
<dbReference type="GO" id="GO:0016787">
    <property type="term" value="F:hydrolase activity"/>
    <property type="evidence" value="ECO:0007669"/>
    <property type="project" value="UniProtKB-KW"/>
</dbReference>
<dbReference type="InterPro" id="IPR050300">
    <property type="entry name" value="GDXG_lipolytic_enzyme"/>
</dbReference>
<feature type="transmembrane region" description="Helical" evidence="2">
    <location>
        <begin position="12"/>
        <end position="38"/>
    </location>
</feature>
<organism evidence="4 5">
    <name type="scientific">Sphingomonas kyungheensis</name>
    <dbReference type="NCBI Taxonomy" id="1069987"/>
    <lineage>
        <taxon>Bacteria</taxon>
        <taxon>Pseudomonadati</taxon>
        <taxon>Pseudomonadota</taxon>
        <taxon>Alphaproteobacteria</taxon>
        <taxon>Sphingomonadales</taxon>
        <taxon>Sphingomonadaceae</taxon>
        <taxon>Sphingomonas</taxon>
    </lineage>
</organism>
<keyword evidence="5" id="KW-1185">Reference proteome</keyword>